<evidence type="ECO:0000256" key="4">
    <source>
        <dbReference type="ARBA" id="ARBA00023284"/>
    </source>
</evidence>
<organism evidence="6 7">
    <name type="scientific">Methanospirillum purgamenti</name>
    <dbReference type="NCBI Taxonomy" id="2834276"/>
    <lineage>
        <taxon>Archaea</taxon>
        <taxon>Methanobacteriati</taxon>
        <taxon>Methanobacteriota</taxon>
        <taxon>Stenosarchaea group</taxon>
        <taxon>Methanomicrobia</taxon>
        <taxon>Methanomicrobiales</taxon>
        <taxon>Methanospirillaceae</taxon>
        <taxon>Methanospirillum</taxon>
    </lineage>
</organism>
<evidence type="ECO:0000256" key="1">
    <source>
        <dbReference type="ARBA" id="ARBA00022448"/>
    </source>
</evidence>
<dbReference type="GeneID" id="65095544"/>
<reference evidence="6 7" key="1">
    <citation type="submission" date="2021-05" db="EMBL/GenBank/DDBJ databases">
        <title>A novel Methanospirillum isolate from a pyrite-forming mixed culture.</title>
        <authorList>
            <person name="Bunk B."/>
            <person name="Sproer C."/>
            <person name="Spring S."/>
            <person name="Pester M."/>
        </authorList>
    </citation>
    <scope>NUCLEOTIDE SEQUENCE [LARGE SCALE GENOMIC DNA]</scope>
    <source>
        <strain evidence="6 7">J.3.6.1-F.2.7.3</strain>
    </source>
</reference>
<keyword evidence="4" id="KW-0676">Redox-active center</keyword>
<dbReference type="GO" id="GO:0015035">
    <property type="term" value="F:protein-disulfide reductase activity"/>
    <property type="evidence" value="ECO:0007669"/>
    <property type="project" value="InterPro"/>
</dbReference>
<dbReference type="GO" id="GO:0005737">
    <property type="term" value="C:cytoplasm"/>
    <property type="evidence" value="ECO:0007669"/>
    <property type="project" value="TreeGrafter"/>
</dbReference>
<dbReference type="InterPro" id="IPR005746">
    <property type="entry name" value="Thioredoxin"/>
</dbReference>
<feature type="domain" description="Thioredoxin" evidence="5">
    <location>
        <begin position="10"/>
        <end position="134"/>
    </location>
</feature>
<keyword evidence="1" id="KW-0813">Transport</keyword>
<dbReference type="SUPFAM" id="SSF52833">
    <property type="entry name" value="Thioredoxin-like"/>
    <property type="match status" value="1"/>
</dbReference>
<dbReference type="FunFam" id="3.40.30.10:FF:000001">
    <property type="entry name" value="Thioredoxin"/>
    <property type="match status" value="1"/>
</dbReference>
<name>A0A8E7AX55_9EURY</name>
<gene>
    <name evidence="6" type="primary">trxA</name>
    <name evidence="6" type="ORF">KHC33_00130</name>
</gene>
<dbReference type="PANTHER" id="PTHR45663:SF11">
    <property type="entry name" value="GEO12009P1"/>
    <property type="match status" value="1"/>
</dbReference>
<dbReference type="PANTHER" id="PTHR45663">
    <property type="entry name" value="GEO12009P1"/>
    <property type="match status" value="1"/>
</dbReference>
<keyword evidence="2" id="KW-0249">Electron transport</keyword>
<dbReference type="PROSITE" id="PS00194">
    <property type="entry name" value="THIOREDOXIN_1"/>
    <property type="match status" value="1"/>
</dbReference>
<dbReference type="InterPro" id="IPR013766">
    <property type="entry name" value="Thioredoxin_domain"/>
</dbReference>
<evidence type="ECO:0000259" key="5">
    <source>
        <dbReference type="PROSITE" id="PS51352"/>
    </source>
</evidence>
<evidence type="ECO:0000256" key="2">
    <source>
        <dbReference type="ARBA" id="ARBA00022982"/>
    </source>
</evidence>
<dbReference type="AlphaFoldDB" id="A0A8E7AX55"/>
<dbReference type="PRINTS" id="PR00421">
    <property type="entry name" value="THIOREDOXIN"/>
</dbReference>
<dbReference type="Gene3D" id="3.40.30.10">
    <property type="entry name" value="Glutaredoxin"/>
    <property type="match status" value="1"/>
</dbReference>
<sequence>MDEELERIRAKRLEEIKQRIMIPPSDHGGILVANQDNYQSVIREYPNLIIDFWAPWCGPCRMLTPVIEQLSADYTGRIQFAKCNTDENQQIAYQFGISAIPSLFFYQNGTIIHRISGVLPKEQLNYHIKTVYQL</sequence>
<dbReference type="Pfam" id="PF00085">
    <property type="entry name" value="Thioredoxin"/>
    <property type="match status" value="1"/>
</dbReference>
<protein>
    <submittedName>
        <fullName evidence="6">Thioredoxin</fullName>
    </submittedName>
</protein>
<dbReference type="EMBL" id="CP075546">
    <property type="protein sequence ID" value="QVV88985.1"/>
    <property type="molecule type" value="Genomic_DNA"/>
</dbReference>
<dbReference type="Proteomes" id="UP000680656">
    <property type="component" value="Chromosome"/>
</dbReference>
<accession>A0A8E7AX55</accession>
<evidence type="ECO:0000313" key="7">
    <source>
        <dbReference type="Proteomes" id="UP000680656"/>
    </source>
</evidence>
<dbReference type="KEGG" id="mrtj:KHC33_00130"/>
<dbReference type="RefSeq" id="WP_214419787.1">
    <property type="nucleotide sequence ID" value="NZ_CP075546.1"/>
</dbReference>
<evidence type="ECO:0000313" key="6">
    <source>
        <dbReference type="EMBL" id="QVV88985.1"/>
    </source>
</evidence>
<dbReference type="InterPro" id="IPR017937">
    <property type="entry name" value="Thioredoxin_CS"/>
</dbReference>
<proteinExistence type="predicted"/>
<dbReference type="NCBIfam" id="TIGR01068">
    <property type="entry name" value="thioredoxin"/>
    <property type="match status" value="1"/>
</dbReference>
<evidence type="ECO:0000256" key="3">
    <source>
        <dbReference type="ARBA" id="ARBA00023157"/>
    </source>
</evidence>
<keyword evidence="7" id="KW-1185">Reference proteome</keyword>
<dbReference type="InterPro" id="IPR036249">
    <property type="entry name" value="Thioredoxin-like_sf"/>
</dbReference>
<dbReference type="CDD" id="cd02947">
    <property type="entry name" value="TRX_family"/>
    <property type="match status" value="1"/>
</dbReference>
<keyword evidence="3" id="KW-1015">Disulfide bond</keyword>
<dbReference type="PROSITE" id="PS51352">
    <property type="entry name" value="THIOREDOXIN_2"/>
    <property type="match status" value="1"/>
</dbReference>